<dbReference type="Pfam" id="PF00069">
    <property type="entry name" value="Pkinase"/>
    <property type="match status" value="1"/>
</dbReference>
<dbReference type="GO" id="GO:0004674">
    <property type="term" value="F:protein serine/threonine kinase activity"/>
    <property type="evidence" value="ECO:0007669"/>
    <property type="project" value="TreeGrafter"/>
</dbReference>
<dbReference type="RefSeq" id="XP_002677467.1">
    <property type="nucleotide sequence ID" value="XM_002677421.1"/>
</dbReference>
<proteinExistence type="predicted"/>
<dbReference type="GO" id="GO:0005634">
    <property type="term" value="C:nucleus"/>
    <property type="evidence" value="ECO:0007669"/>
    <property type="project" value="TreeGrafter"/>
</dbReference>
<sequence>MDIAFEYADESLKKDREFILKAVKQYGYALEYADESLKKDREIVLKAVKQNGYTLEYADESLKKDREIVLKAVKQNGYALEYADESLKKDREIVLEAVKQNGSTFEYADESLKKDREIILEAVKQNGNIKFILEAVKQDGYTLEYADESFKKDREFILEAVKQHGRAFEYADESFKKDREFILKAVKQDGYVLEYADESLKKDMKIISSLPNKYSSKTAKYKFLKKVDTNSINQKLSKGIVEYYNKKFCEENDLFCYLFFKDIFPNEKPNFLNFRSNYSPKFIEKLIIIQILKNISSINPSSKPHIFKTFDYYLFCFKLYKFFEEYQSKLNSTYFSNIKSVVDDIASKFEVYYSDKEVEPILHFYEEWTSDLTIFDNPRELIAKYNEYQKNIVYELVSVLGYGAEGVVFKAFNKETNQYVAFKISYEYLDVAPAQERINFLKSDIEGKIKCYEANQISNHLYTVMEIGEESLSDYINRNSEVYTQKSITKDYLIEILTIFTKILYSVQTIHDHNIIHRDLDPKNIVKVSDQYKIIDFDIAKVAKTGKSITLTIGKLSYMSPEVSQASYREELLDDGKLVQNIGNISTMSDIFSMGCILLKLLTNSSLMLDKKFLQDANVQKYAEQYRYFVWDGVYFHTVLTELLREKKLHHAIQKTIDQYIDPNFGVNTILTRCLITMIQQDPNKRLMCYTHRTILLRVINYLKDNSSESIELIQKEMEDKYSEISELKEIPQIVEENEKLKQENKELKKENMRIKELEEEIRKLKLLLK</sequence>
<evidence type="ECO:0000313" key="3">
    <source>
        <dbReference type="EMBL" id="EFC44723.1"/>
    </source>
</evidence>
<dbReference type="GO" id="GO:0005737">
    <property type="term" value="C:cytoplasm"/>
    <property type="evidence" value="ECO:0007669"/>
    <property type="project" value="TreeGrafter"/>
</dbReference>
<dbReference type="PANTHER" id="PTHR44167">
    <property type="entry name" value="OVARIAN-SPECIFIC SERINE/THREONINE-PROTEIN KINASE LOK-RELATED"/>
    <property type="match status" value="1"/>
</dbReference>
<feature type="domain" description="Protein kinase" evidence="2">
    <location>
        <begin position="394"/>
        <end position="703"/>
    </location>
</feature>
<dbReference type="Proteomes" id="UP000006671">
    <property type="component" value="Unassembled WGS sequence"/>
</dbReference>
<feature type="coiled-coil region" evidence="1">
    <location>
        <begin position="711"/>
        <end position="768"/>
    </location>
</feature>
<gene>
    <name evidence="3" type="ORF">NAEGRDRAFT_79712</name>
</gene>
<evidence type="ECO:0000313" key="4">
    <source>
        <dbReference type="Proteomes" id="UP000006671"/>
    </source>
</evidence>
<dbReference type="InParanoid" id="D2VF70"/>
<evidence type="ECO:0000259" key="2">
    <source>
        <dbReference type="PROSITE" id="PS50011"/>
    </source>
</evidence>
<evidence type="ECO:0000256" key="1">
    <source>
        <dbReference type="SAM" id="Coils"/>
    </source>
</evidence>
<dbReference type="GO" id="GO:0044773">
    <property type="term" value="P:mitotic DNA damage checkpoint signaling"/>
    <property type="evidence" value="ECO:0007669"/>
    <property type="project" value="TreeGrafter"/>
</dbReference>
<reference evidence="3 4" key="1">
    <citation type="journal article" date="2010" name="Cell">
        <title>The genome of Naegleria gruberi illuminates early eukaryotic versatility.</title>
        <authorList>
            <person name="Fritz-Laylin L.K."/>
            <person name="Prochnik S.E."/>
            <person name="Ginger M.L."/>
            <person name="Dacks J.B."/>
            <person name="Carpenter M.L."/>
            <person name="Field M.C."/>
            <person name="Kuo A."/>
            <person name="Paredez A."/>
            <person name="Chapman J."/>
            <person name="Pham J."/>
            <person name="Shu S."/>
            <person name="Neupane R."/>
            <person name="Cipriano M."/>
            <person name="Mancuso J."/>
            <person name="Tu H."/>
            <person name="Salamov A."/>
            <person name="Lindquist E."/>
            <person name="Shapiro H."/>
            <person name="Lucas S."/>
            <person name="Grigoriev I.V."/>
            <person name="Cande W.Z."/>
            <person name="Fulton C."/>
            <person name="Rokhsar D.S."/>
            <person name="Dawson S.C."/>
        </authorList>
    </citation>
    <scope>NUCLEOTIDE SEQUENCE [LARGE SCALE GENOMIC DNA]</scope>
    <source>
        <strain evidence="3 4">NEG-M</strain>
    </source>
</reference>
<dbReference type="Pfam" id="PF13475">
    <property type="entry name" value="DUF4116"/>
    <property type="match status" value="5"/>
</dbReference>
<dbReference type="Gene3D" id="3.30.200.20">
    <property type="entry name" value="Phosphorylase Kinase, domain 1"/>
    <property type="match status" value="1"/>
</dbReference>
<dbReference type="GO" id="GO:0005524">
    <property type="term" value="F:ATP binding"/>
    <property type="evidence" value="ECO:0007669"/>
    <property type="project" value="InterPro"/>
</dbReference>
<dbReference type="InterPro" id="IPR025197">
    <property type="entry name" value="DUF4116"/>
</dbReference>
<dbReference type="InterPro" id="IPR011009">
    <property type="entry name" value="Kinase-like_dom_sf"/>
</dbReference>
<dbReference type="GeneID" id="8856934"/>
<dbReference type="Gene3D" id="1.10.510.10">
    <property type="entry name" value="Transferase(Phosphotransferase) domain 1"/>
    <property type="match status" value="1"/>
</dbReference>
<accession>D2VF70</accession>
<dbReference type="PANTHER" id="PTHR44167:SF24">
    <property type="entry name" value="SERINE_THREONINE-PROTEIN KINASE CHK2"/>
    <property type="match status" value="1"/>
</dbReference>
<organism evidence="4">
    <name type="scientific">Naegleria gruberi</name>
    <name type="common">Amoeba</name>
    <dbReference type="NCBI Taxonomy" id="5762"/>
    <lineage>
        <taxon>Eukaryota</taxon>
        <taxon>Discoba</taxon>
        <taxon>Heterolobosea</taxon>
        <taxon>Tetramitia</taxon>
        <taxon>Eutetramitia</taxon>
        <taxon>Vahlkampfiidae</taxon>
        <taxon>Naegleria</taxon>
    </lineage>
</organism>
<dbReference type="OrthoDB" id="10023235at2759"/>
<dbReference type="InterPro" id="IPR000719">
    <property type="entry name" value="Prot_kinase_dom"/>
</dbReference>
<dbReference type="PROSITE" id="PS50011">
    <property type="entry name" value="PROTEIN_KINASE_DOM"/>
    <property type="match status" value="1"/>
</dbReference>
<dbReference type="eggNOG" id="KOG0198">
    <property type="taxonomic scope" value="Eukaryota"/>
</dbReference>
<dbReference type="KEGG" id="ngr:NAEGRDRAFT_79712"/>
<dbReference type="SMART" id="SM00220">
    <property type="entry name" value="S_TKc"/>
    <property type="match status" value="1"/>
</dbReference>
<name>D2VF70_NAEGR</name>
<keyword evidence="1" id="KW-0175">Coiled coil</keyword>
<dbReference type="EMBL" id="GG738867">
    <property type="protein sequence ID" value="EFC44723.1"/>
    <property type="molecule type" value="Genomic_DNA"/>
</dbReference>
<dbReference type="VEuPathDB" id="AmoebaDB:NAEGRDRAFT_79712"/>
<keyword evidence="4" id="KW-1185">Reference proteome</keyword>
<protein>
    <submittedName>
        <fullName evidence="3">Predicted protein</fullName>
    </submittedName>
</protein>
<dbReference type="SUPFAM" id="SSF56112">
    <property type="entry name" value="Protein kinase-like (PK-like)"/>
    <property type="match status" value="1"/>
</dbReference>
<dbReference type="AlphaFoldDB" id="D2VF70"/>